<dbReference type="STRING" id="34508.A0A4U8UX35"/>
<dbReference type="GO" id="GO:0008017">
    <property type="term" value="F:microtubule binding"/>
    <property type="evidence" value="ECO:0007669"/>
    <property type="project" value="TreeGrafter"/>
</dbReference>
<dbReference type="Pfam" id="PF01031">
    <property type="entry name" value="Dynamin_M"/>
    <property type="match status" value="1"/>
</dbReference>
<evidence type="ECO:0000259" key="1">
    <source>
        <dbReference type="PROSITE" id="PS51388"/>
    </source>
</evidence>
<dbReference type="GO" id="GO:0003924">
    <property type="term" value="F:GTPase activity"/>
    <property type="evidence" value="ECO:0007669"/>
    <property type="project" value="InterPro"/>
</dbReference>
<protein>
    <recommendedName>
        <fullName evidence="1">GED domain-containing protein</fullName>
    </recommendedName>
</protein>
<dbReference type="OrthoDB" id="5061070at2759"/>
<dbReference type="GO" id="GO:0048312">
    <property type="term" value="P:intracellular distribution of mitochondria"/>
    <property type="evidence" value="ECO:0007669"/>
    <property type="project" value="TreeGrafter"/>
</dbReference>
<gene>
    <name evidence="2" type="ORF">L596_004832</name>
</gene>
<dbReference type="PANTHER" id="PTHR11566:SF21">
    <property type="entry name" value="DYNAMIN RELATED PROTEIN 1, ISOFORM A"/>
    <property type="match status" value="1"/>
</dbReference>
<accession>A0A4U8UX35</accession>
<dbReference type="GO" id="GO:0005525">
    <property type="term" value="F:GTP binding"/>
    <property type="evidence" value="ECO:0007669"/>
    <property type="project" value="InterPro"/>
</dbReference>
<dbReference type="GO" id="GO:0006897">
    <property type="term" value="P:endocytosis"/>
    <property type="evidence" value="ECO:0007669"/>
    <property type="project" value="TreeGrafter"/>
</dbReference>
<name>A0A4U8UX35_STECR</name>
<reference evidence="2 3" key="2">
    <citation type="journal article" date="2019" name="G3 (Bethesda)">
        <title>Hybrid Assembly of the Genome of the Entomopathogenic Nematode Steinernema carpocapsae Identifies the X-Chromosome.</title>
        <authorList>
            <person name="Serra L."/>
            <person name="Macchietto M."/>
            <person name="Macias-Munoz A."/>
            <person name="McGill C.J."/>
            <person name="Rodriguez I.M."/>
            <person name="Rodriguez B."/>
            <person name="Murad R."/>
            <person name="Mortazavi A."/>
        </authorList>
    </citation>
    <scope>NUCLEOTIDE SEQUENCE [LARGE SCALE GENOMIC DNA]</scope>
    <source>
        <strain evidence="2 3">ALL</strain>
    </source>
</reference>
<dbReference type="SMART" id="SM00302">
    <property type="entry name" value="GED"/>
    <property type="match status" value="1"/>
</dbReference>
<dbReference type="Pfam" id="PF02212">
    <property type="entry name" value="GED"/>
    <property type="match status" value="1"/>
</dbReference>
<dbReference type="EMBL" id="AZBU02000001">
    <property type="protein sequence ID" value="TMS38016.1"/>
    <property type="molecule type" value="Genomic_DNA"/>
</dbReference>
<dbReference type="InterPro" id="IPR022812">
    <property type="entry name" value="Dynamin"/>
</dbReference>
<dbReference type="PANTHER" id="PTHR11566">
    <property type="entry name" value="DYNAMIN"/>
    <property type="match status" value="1"/>
</dbReference>
<dbReference type="AlphaFoldDB" id="A0A4U8UX35"/>
<dbReference type="GO" id="GO:0005874">
    <property type="term" value="C:microtubule"/>
    <property type="evidence" value="ECO:0007669"/>
    <property type="project" value="TreeGrafter"/>
</dbReference>
<dbReference type="GO" id="GO:0000266">
    <property type="term" value="P:mitochondrial fission"/>
    <property type="evidence" value="ECO:0007669"/>
    <property type="project" value="TreeGrafter"/>
</dbReference>
<dbReference type="Gene3D" id="1.20.120.1240">
    <property type="entry name" value="Dynamin, middle domain"/>
    <property type="match status" value="1"/>
</dbReference>
<dbReference type="PROSITE" id="PS51388">
    <property type="entry name" value="GED"/>
    <property type="match status" value="1"/>
</dbReference>
<proteinExistence type="predicted"/>
<dbReference type="Proteomes" id="UP000298663">
    <property type="component" value="Unassembled WGS sequence"/>
</dbReference>
<feature type="domain" description="GED" evidence="1">
    <location>
        <begin position="230"/>
        <end position="308"/>
    </location>
</feature>
<sequence length="308" mass="35462">MSCPLSARHCCRPYGEEIADKKTTLLQIITRFATAYSATIGGTAKNIETAELCGGARICYIFHETFGSTLEKINPLQNLTSLDILTAIRNATGPRPALFIPEVTFELLVKRQIKRLVDPSLNCVELVHEEMQRIVQNCGIEIQQEMQRFPRLYDRINSVVSTVLKSRLVPTRQFVENLIDIELAYINTKHKHPEFAADAAMVGLMKREENRPVNSEKERKELTEREQRDCQVIERLIKSYFMIIRKNVQDAVPKAIMNFLVNYVQEHLQSELVKQLYRNEIIDDLLAERLKVKLWLSNVGKLSRCSML</sequence>
<dbReference type="FunFam" id="1.20.120.1240:FF:000001">
    <property type="entry name" value="Dynamin 1 like"/>
    <property type="match status" value="1"/>
</dbReference>
<comment type="caution">
    <text evidence="2">The sequence shown here is derived from an EMBL/GenBank/DDBJ whole genome shotgun (WGS) entry which is preliminary data.</text>
</comment>
<dbReference type="GO" id="GO:0016559">
    <property type="term" value="P:peroxisome fission"/>
    <property type="evidence" value="ECO:0007669"/>
    <property type="project" value="TreeGrafter"/>
</dbReference>
<organism evidence="2 3">
    <name type="scientific">Steinernema carpocapsae</name>
    <name type="common">Entomopathogenic nematode</name>
    <dbReference type="NCBI Taxonomy" id="34508"/>
    <lineage>
        <taxon>Eukaryota</taxon>
        <taxon>Metazoa</taxon>
        <taxon>Ecdysozoa</taxon>
        <taxon>Nematoda</taxon>
        <taxon>Chromadorea</taxon>
        <taxon>Rhabditida</taxon>
        <taxon>Tylenchina</taxon>
        <taxon>Panagrolaimomorpha</taxon>
        <taxon>Strongyloidoidea</taxon>
        <taxon>Steinernematidae</taxon>
        <taxon>Steinernema</taxon>
    </lineage>
</organism>
<dbReference type="InterPro" id="IPR020850">
    <property type="entry name" value="GED_dom"/>
</dbReference>
<keyword evidence="3" id="KW-1185">Reference proteome</keyword>
<dbReference type="InterPro" id="IPR003130">
    <property type="entry name" value="GED"/>
</dbReference>
<evidence type="ECO:0000313" key="3">
    <source>
        <dbReference type="Proteomes" id="UP000298663"/>
    </source>
</evidence>
<dbReference type="InterPro" id="IPR000375">
    <property type="entry name" value="Dynamin_stalk"/>
</dbReference>
<dbReference type="GO" id="GO:0005739">
    <property type="term" value="C:mitochondrion"/>
    <property type="evidence" value="ECO:0007669"/>
    <property type="project" value="TreeGrafter"/>
</dbReference>
<evidence type="ECO:0000313" key="2">
    <source>
        <dbReference type="EMBL" id="TMS38016.1"/>
    </source>
</evidence>
<reference evidence="2 3" key="1">
    <citation type="journal article" date="2015" name="Genome Biol.">
        <title>Comparative genomics of Steinernema reveals deeply conserved gene regulatory networks.</title>
        <authorList>
            <person name="Dillman A.R."/>
            <person name="Macchietto M."/>
            <person name="Porter C.F."/>
            <person name="Rogers A."/>
            <person name="Williams B."/>
            <person name="Antoshechkin I."/>
            <person name="Lee M.M."/>
            <person name="Goodwin Z."/>
            <person name="Lu X."/>
            <person name="Lewis E.E."/>
            <person name="Goodrich-Blair H."/>
            <person name="Stock S.P."/>
            <person name="Adams B.J."/>
            <person name="Sternberg P.W."/>
            <person name="Mortazavi A."/>
        </authorList>
    </citation>
    <scope>NUCLEOTIDE SEQUENCE [LARGE SCALE GENOMIC DNA]</scope>
    <source>
        <strain evidence="2 3">ALL</strain>
    </source>
</reference>
<dbReference type="GO" id="GO:0016020">
    <property type="term" value="C:membrane"/>
    <property type="evidence" value="ECO:0007669"/>
    <property type="project" value="TreeGrafter"/>
</dbReference>